<accession>A0A7R8W5Z3</accession>
<comment type="function">
    <text evidence="15">Involved in D-lactate, but not L-lactate catabolic process.</text>
</comment>
<dbReference type="GO" id="GO:0004458">
    <property type="term" value="F:D-lactate dehydrogenase (cytochrome) activity"/>
    <property type="evidence" value="ECO:0007669"/>
    <property type="project" value="UniProtKB-EC"/>
</dbReference>
<evidence type="ECO:0000256" key="16">
    <source>
        <dbReference type="ARBA" id="ARBA00063083"/>
    </source>
</evidence>
<dbReference type="FunFam" id="3.30.70.2740:FF:000001">
    <property type="entry name" value="D-lactate dehydrogenase mitochondrial"/>
    <property type="match status" value="1"/>
</dbReference>
<organism evidence="19">
    <name type="scientific">Cyprideis torosa</name>
    <dbReference type="NCBI Taxonomy" id="163714"/>
    <lineage>
        <taxon>Eukaryota</taxon>
        <taxon>Metazoa</taxon>
        <taxon>Ecdysozoa</taxon>
        <taxon>Arthropoda</taxon>
        <taxon>Crustacea</taxon>
        <taxon>Oligostraca</taxon>
        <taxon>Ostracoda</taxon>
        <taxon>Podocopa</taxon>
        <taxon>Podocopida</taxon>
        <taxon>Cytherocopina</taxon>
        <taxon>Cytheroidea</taxon>
        <taxon>Cytherideidae</taxon>
        <taxon>Cyprideis</taxon>
    </lineage>
</organism>
<dbReference type="InterPro" id="IPR029028">
    <property type="entry name" value="Alpha/beta_knot_MTases"/>
</dbReference>
<sequence length="739" mass="80421">MIDHIAMMVKVLEYLECPQYLRKRFFPLSADLRFAGLLNPLDCGHHLRGDNREALYREGVVLAEDDEMLEGEGAAPEGKSYVYVGLPQKVLVNYAVMPNVRVTVKLLDNDGRRGKLVSPGEPTKETGSYWGYRVRAAESLKEVLKGAKYDVKIGTSDKGECCETAWKRLKWETNKKGSAVASCRVIMVFGGLSGLEAAVSSDTDSVASLFDVYVNTCSNQGSGGSRVPDQLGFVFRIRLTEREIMFFRVASRSVVSSSFLRYSPSVVQSRNCSLKEVHEKVQAILPALTSILGHEHVSTSDVVREQHGKDEGPFNTRPAPPDVVVWPPSVEHVSEVMKLCYKSDIPMIPFGTGTGLEGGVCALQGGVCLNLTKMDQVMECNMEDFDVTVQPGVTRDGLNHYVRDHGLWFPVDPGADASLCGMCATSASGTNAVRYGTMRENVINLEVVLADGTIVEAAGKGRRTKKTAAGYNLTNLFVGSEGTLGVITAATLRLHALPEAMIAAVCSFPTVQAAVDTTVQVLQTNIPIARIEFLDDKSIEACNKFSHTSYPATSTLFMEFHGAPNEVEAHAKATEEICGWNEGSDFSWAKAQEDRHHLWKARHDLYYASLAMKPGSRCVITDVAVPISKLPDMIMGAKEDIEKSGIVGNCFGHVGDGNFHAMLIFDPEHESDYQAVKGVGKLIAERALTMSGTCTGEHGIGIGKIPYLLKEVGPETLGAMKLIKQALDPKGLMNPGKIF</sequence>
<dbReference type="GO" id="GO:0005739">
    <property type="term" value="C:mitochondrion"/>
    <property type="evidence" value="ECO:0007669"/>
    <property type="project" value="UniProtKB-SubCell"/>
</dbReference>
<dbReference type="GO" id="GO:0008720">
    <property type="term" value="F:D-lactate dehydrogenase (NAD+) activity"/>
    <property type="evidence" value="ECO:0007669"/>
    <property type="project" value="TreeGrafter"/>
</dbReference>
<comment type="similarity">
    <text evidence="4">Belongs to the FAD-binding oxidoreductase/transferase type 4 family.</text>
</comment>
<keyword evidence="10" id="KW-0560">Oxidoreductase</keyword>
<reference evidence="19" key="1">
    <citation type="submission" date="2020-11" db="EMBL/GenBank/DDBJ databases">
        <authorList>
            <person name="Tran Van P."/>
        </authorList>
    </citation>
    <scope>NUCLEOTIDE SEQUENCE</scope>
</reference>
<proteinExistence type="inferred from homology"/>
<dbReference type="InterPro" id="IPR012340">
    <property type="entry name" value="NA-bd_OB-fold"/>
</dbReference>
<evidence type="ECO:0000259" key="18">
    <source>
        <dbReference type="PROSITE" id="PS51387"/>
    </source>
</evidence>
<dbReference type="InterPro" id="IPR016164">
    <property type="entry name" value="FAD-linked_Oxase-like_C"/>
</dbReference>
<dbReference type="InterPro" id="IPR006094">
    <property type="entry name" value="Oxid_FAD_bind_N"/>
</dbReference>
<dbReference type="InterPro" id="IPR029026">
    <property type="entry name" value="tRNA_m1G_MTases_N"/>
</dbReference>
<feature type="domain" description="FAD-binding PCMH-type" evidence="18">
    <location>
        <begin position="316"/>
        <end position="497"/>
    </location>
</feature>
<evidence type="ECO:0000256" key="10">
    <source>
        <dbReference type="ARBA" id="ARBA00023002"/>
    </source>
</evidence>
<dbReference type="PANTHER" id="PTHR11748">
    <property type="entry name" value="D-LACTATE DEHYDROGENASE"/>
    <property type="match status" value="1"/>
</dbReference>
<dbReference type="SUPFAM" id="SSF50249">
    <property type="entry name" value="Nucleic acid-binding proteins"/>
    <property type="match status" value="1"/>
</dbReference>
<evidence type="ECO:0000256" key="12">
    <source>
        <dbReference type="ARBA" id="ARBA00023140"/>
    </source>
</evidence>
<evidence type="ECO:0000256" key="4">
    <source>
        <dbReference type="ARBA" id="ARBA00008000"/>
    </source>
</evidence>
<dbReference type="SUPFAM" id="SSF75217">
    <property type="entry name" value="alpha/beta knot"/>
    <property type="match status" value="1"/>
</dbReference>
<dbReference type="SUPFAM" id="SSF56176">
    <property type="entry name" value="FAD-binding/transporter-associated domain-like"/>
    <property type="match status" value="1"/>
</dbReference>
<dbReference type="GO" id="GO:0071949">
    <property type="term" value="F:FAD binding"/>
    <property type="evidence" value="ECO:0007669"/>
    <property type="project" value="InterPro"/>
</dbReference>
<name>A0A7R8W5Z3_9CRUS</name>
<dbReference type="EMBL" id="OB660592">
    <property type="protein sequence ID" value="CAD7225523.1"/>
    <property type="molecule type" value="Genomic_DNA"/>
</dbReference>
<dbReference type="Gene3D" id="1.10.45.10">
    <property type="entry name" value="Vanillyl-alcohol Oxidase, Chain A, domain 4"/>
    <property type="match status" value="1"/>
</dbReference>
<dbReference type="GO" id="GO:0005777">
    <property type="term" value="C:peroxisome"/>
    <property type="evidence" value="ECO:0007669"/>
    <property type="project" value="UniProtKB-SubCell"/>
</dbReference>
<dbReference type="InterPro" id="IPR016171">
    <property type="entry name" value="Vanillyl_alc_oxidase_C-sub2"/>
</dbReference>
<evidence type="ECO:0000256" key="14">
    <source>
        <dbReference type="ARBA" id="ARBA00051477"/>
    </source>
</evidence>
<keyword evidence="8" id="KW-0809">Transit peptide</keyword>
<dbReference type="Gene3D" id="3.30.70.2740">
    <property type="match status" value="1"/>
</dbReference>
<dbReference type="AlphaFoldDB" id="A0A7R8W5Z3"/>
<dbReference type="SUPFAM" id="SSF55103">
    <property type="entry name" value="FAD-linked oxidases, C-terminal domain"/>
    <property type="match status" value="1"/>
</dbReference>
<keyword evidence="11" id="KW-0496">Mitochondrion</keyword>
<dbReference type="Pfam" id="PF01565">
    <property type="entry name" value="FAD_binding_4"/>
    <property type="match status" value="1"/>
</dbReference>
<dbReference type="Gene3D" id="3.40.1280.10">
    <property type="match status" value="2"/>
</dbReference>
<evidence type="ECO:0000256" key="7">
    <source>
        <dbReference type="ARBA" id="ARBA00022827"/>
    </source>
</evidence>
<dbReference type="Pfam" id="PF02913">
    <property type="entry name" value="FAD-oxidase_C"/>
    <property type="match status" value="1"/>
</dbReference>
<dbReference type="FunFam" id="3.30.465.10:FF:000030">
    <property type="entry name" value="probable D-lactate dehydrogenase, mitochondrial"/>
    <property type="match status" value="1"/>
</dbReference>
<dbReference type="Pfam" id="PF02598">
    <property type="entry name" value="Methyltrn_RNA_3"/>
    <property type="match status" value="1"/>
</dbReference>
<evidence type="ECO:0000256" key="2">
    <source>
        <dbReference type="ARBA" id="ARBA00004173"/>
    </source>
</evidence>
<dbReference type="PANTHER" id="PTHR11748:SF111">
    <property type="entry name" value="D-LACTATE DEHYDROGENASE, MITOCHONDRIAL-RELATED"/>
    <property type="match status" value="1"/>
</dbReference>
<dbReference type="InterPro" id="IPR016166">
    <property type="entry name" value="FAD-bd_PCMH"/>
</dbReference>
<comment type="catalytic activity">
    <reaction evidence="14">
        <text>(R)-lactate + 2 Fe(III)-[cytochrome c] = 2 Fe(II)-[cytochrome c] + pyruvate + 2 H(+)</text>
        <dbReference type="Rhea" id="RHEA:13521"/>
        <dbReference type="Rhea" id="RHEA-COMP:10350"/>
        <dbReference type="Rhea" id="RHEA-COMP:14399"/>
        <dbReference type="ChEBI" id="CHEBI:15361"/>
        <dbReference type="ChEBI" id="CHEBI:15378"/>
        <dbReference type="ChEBI" id="CHEBI:16004"/>
        <dbReference type="ChEBI" id="CHEBI:29033"/>
        <dbReference type="ChEBI" id="CHEBI:29034"/>
        <dbReference type="EC" id="1.1.2.4"/>
    </reaction>
    <physiologicalReaction direction="left-to-right" evidence="14">
        <dbReference type="Rhea" id="RHEA:13522"/>
    </physiologicalReaction>
</comment>
<dbReference type="InterPro" id="IPR004113">
    <property type="entry name" value="FAD-bd_oxidored_4_C"/>
</dbReference>
<keyword evidence="12" id="KW-0576">Peroxisome</keyword>
<dbReference type="EC" id="1.1.2.4" evidence="13"/>
<dbReference type="InterPro" id="IPR036318">
    <property type="entry name" value="FAD-bd_PCMH-like_sf"/>
</dbReference>
<dbReference type="PROSITE" id="PS51387">
    <property type="entry name" value="FAD_PCMH"/>
    <property type="match status" value="1"/>
</dbReference>
<dbReference type="OrthoDB" id="5332616at2759"/>
<dbReference type="InterPro" id="IPR016169">
    <property type="entry name" value="FAD-bd_PCMH_sub2"/>
</dbReference>
<evidence type="ECO:0000256" key="9">
    <source>
        <dbReference type="ARBA" id="ARBA00022990"/>
    </source>
</evidence>
<dbReference type="InterPro" id="IPR003750">
    <property type="entry name" value="Put_MeTrfase-C9orf114-like"/>
</dbReference>
<dbReference type="FunFam" id="3.30.43.10:FF:000010">
    <property type="entry name" value="probable D-lactate dehydrogenase, mitochondrial"/>
    <property type="match status" value="1"/>
</dbReference>
<dbReference type="FunFam" id="1.10.45.10:FF:000001">
    <property type="entry name" value="D-lactate dehydrogenase mitochondrial"/>
    <property type="match status" value="1"/>
</dbReference>
<evidence type="ECO:0000256" key="17">
    <source>
        <dbReference type="ARBA" id="ARBA00072812"/>
    </source>
</evidence>
<dbReference type="Gene3D" id="3.30.465.10">
    <property type="match status" value="1"/>
</dbReference>
<gene>
    <name evidence="19" type="ORF">CTOB1V02_LOCUS3462</name>
</gene>
<keyword evidence="7" id="KW-0274">FAD</keyword>
<comment type="subcellular location">
    <subcellularLocation>
        <location evidence="2">Mitochondrion</location>
    </subcellularLocation>
    <subcellularLocation>
        <location evidence="3">Peroxisome</location>
    </subcellularLocation>
</comment>
<dbReference type="GO" id="GO:1903457">
    <property type="term" value="P:lactate catabolic process"/>
    <property type="evidence" value="ECO:0007669"/>
    <property type="project" value="TreeGrafter"/>
</dbReference>
<evidence type="ECO:0000313" key="19">
    <source>
        <dbReference type="EMBL" id="CAD7225523.1"/>
    </source>
</evidence>
<protein>
    <recommendedName>
        <fullName evidence="17">Probable D-lactate dehydrogenase, mitochondrial</fullName>
        <ecNumber evidence="13">1.1.2.4</ecNumber>
    </recommendedName>
</protein>
<evidence type="ECO:0000256" key="13">
    <source>
        <dbReference type="ARBA" id="ARBA00038897"/>
    </source>
</evidence>
<evidence type="ECO:0000256" key="8">
    <source>
        <dbReference type="ARBA" id="ARBA00022946"/>
    </source>
</evidence>
<evidence type="ECO:0000256" key="1">
    <source>
        <dbReference type="ARBA" id="ARBA00001974"/>
    </source>
</evidence>
<evidence type="ECO:0000256" key="6">
    <source>
        <dbReference type="ARBA" id="ARBA00022630"/>
    </source>
</evidence>
<evidence type="ECO:0000256" key="3">
    <source>
        <dbReference type="ARBA" id="ARBA00004275"/>
    </source>
</evidence>
<evidence type="ECO:0000256" key="5">
    <source>
        <dbReference type="ARBA" id="ARBA00009841"/>
    </source>
</evidence>
<comment type="subunit">
    <text evidence="16">Interacts with CSRP3.</text>
</comment>
<evidence type="ECO:0000256" key="11">
    <source>
        <dbReference type="ARBA" id="ARBA00023128"/>
    </source>
</evidence>
<evidence type="ECO:0000256" key="15">
    <source>
        <dbReference type="ARBA" id="ARBA00053432"/>
    </source>
</evidence>
<comment type="cofactor">
    <cofactor evidence="1">
        <name>FAD</name>
        <dbReference type="ChEBI" id="CHEBI:57692"/>
    </cofactor>
</comment>
<keyword evidence="6" id="KW-0285">Flavoprotein</keyword>
<comment type="similarity">
    <text evidence="5">Belongs to the class IV-like SAM-binding methyltransferase superfamily.</text>
</comment>
<keyword evidence="9" id="KW-0007">Acetylation</keyword>